<feature type="compositionally biased region" description="Low complexity" evidence="2">
    <location>
        <begin position="238"/>
        <end position="258"/>
    </location>
</feature>
<accession>A0ABU5L8S3</accession>
<dbReference type="RefSeq" id="WP_322497726.1">
    <property type="nucleotide sequence ID" value="NZ_JARGYT010000030.1"/>
</dbReference>
<evidence type="ECO:0000256" key="2">
    <source>
        <dbReference type="SAM" id="MobiDB-lite"/>
    </source>
</evidence>
<name>A0ABU5L8S3_9RICK</name>
<protein>
    <submittedName>
        <fullName evidence="3">Uncharacterized protein</fullName>
    </submittedName>
</protein>
<sequence>MKQGVQKDNQAVADQSQGSASYETEGSLDSFVSLSPEDDTTLDDSAHNGADDNDMGSFVLAHDPTELQKEDMNRTTLLQASHKLGEILEEFGYVGYSGKRAYEALGNVTSEAEACAELARQMPGLISLLGKLIKDVASLPNEVGSINTILAKITRAVSERQKLLRQVSIAEKERDTSSRRMIAKEQECNQLAKENHRLKVQLDQQKRGGHTFIKITDGLSVSYKENGMQTDPELPVLDNTTETKTDPTTNNTAATQTDPVTNNTAKTQPAPATKYAGTQTANVNINNARLAMLLDQQNNKDKMLGVTDALNQVLRDNREFLAGLTLKLDISLGFLLAKLKSIAARPIGEYHITNQVTKYAANASYALQPLSYILPYLFSFVHKLTAPHTITTEAFDEFAKKTAINFVTGQLTAYIRQCVEIQFIKFVSNKFALAKLPTYYACYKLISSFKSSENINNSQLILGVARPLTVLASVIHAVNPELVKNQTVSYALEKVAFIANVLSTFAYNYHFCSKYFSFFKDSSRLLDITFKSIVIQCMIVSIIDLGTDSQSMRLFSKLGILDNMARLYKWSTDHVAQSLNTISETKKSLCTQVANDTSALKDDMEFLYKLSADYATQGLDIISETTKSLYTQAADYATWAKDNATYDNMVFVCKYLGTVNKGFAK</sequence>
<gene>
    <name evidence="3" type="ORF">Cyrtocomes_00625</name>
</gene>
<evidence type="ECO:0000256" key="1">
    <source>
        <dbReference type="SAM" id="Coils"/>
    </source>
</evidence>
<evidence type="ECO:0000313" key="3">
    <source>
        <dbReference type="EMBL" id="MDZ5762249.1"/>
    </source>
</evidence>
<dbReference type="Proteomes" id="UP001293791">
    <property type="component" value="Unassembled WGS sequence"/>
</dbReference>
<evidence type="ECO:0000313" key="4">
    <source>
        <dbReference type="Proteomes" id="UP001293791"/>
    </source>
</evidence>
<feature type="coiled-coil region" evidence="1">
    <location>
        <begin position="153"/>
        <end position="208"/>
    </location>
</feature>
<dbReference type="EMBL" id="JARGYT010000030">
    <property type="protein sequence ID" value="MDZ5762249.1"/>
    <property type="molecule type" value="Genomic_DNA"/>
</dbReference>
<feature type="region of interest" description="Disordered" evidence="2">
    <location>
        <begin position="1"/>
        <end position="57"/>
    </location>
</feature>
<comment type="caution">
    <text evidence="3">The sequence shown here is derived from an EMBL/GenBank/DDBJ whole genome shotgun (WGS) entry which is preliminary data.</text>
</comment>
<proteinExistence type="predicted"/>
<feature type="region of interest" description="Disordered" evidence="2">
    <location>
        <begin position="226"/>
        <end position="278"/>
    </location>
</feature>
<feature type="compositionally biased region" description="Polar residues" evidence="2">
    <location>
        <begin position="1"/>
        <end position="24"/>
    </location>
</feature>
<organism evidence="3 4">
    <name type="scientific">Candidatus Cyrtobacter comes</name>
    <dbReference type="NCBI Taxonomy" id="675776"/>
    <lineage>
        <taxon>Bacteria</taxon>
        <taxon>Pseudomonadati</taxon>
        <taxon>Pseudomonadota</taxon>
        <taxon>Alphaproteobacteria</taxon>
        <taxon>Rickettsiales</taxon>
        <taxon>Candidatus Midichloriaceae</taxon>
        <taxon>Candidatus Cyrtobacter</taxon>
    </lineage>
</organism>
<keyword evidence="1" id="KW-0175">Coiled coil</keyword>
<keyword evidence="4" id="KW-1185">Reference proteome</keyword>
<reference evidence="3 4" key="1">
    <citation type="submission" date="2023-02" db="EMBL/GenBank/DDBJ databases">
        <title>Host association and intracellularity evolved multiple times independently in the Rickettsiales.</title>
        <authorList>
            <person name="Castelli M."/>
            <person name="Nardi T."/>
            <person name="Gammuto L."/>
            <person name="Bellinzona G."/>
            <person name="Sabaneyeva E."/>
            <person name="Potekhin A."/>
            <person name="Serra V."/>
            <person name="Petroni G."/>
            <person name="Sassera D."/>
        </authorList>
    </citation>
    <scope>NUCLEOTIDE SEQUENCE [LARGE SCALE GENOMIC DNA]</scope>
    <source>
        <strain evidence="3 4">BOD18</strain>
    </source>
</reference>